<reference evidence="1 2" key="1">
    <citation type="submission" date="2020-06" db="EMBL/GenBank/DDBJ databases">
        <title>Dysbiosis in marine aquaculture revealed through microbiome analysis: reverse ecology for environmental sustainability.</title>
        <authorList>
            <person name="Haro-Moreno J.M."/>
            <person name="Coutinho F.H."/>
            <person name="Zaragoza-Solas A."/>
            <person name="Picazo A."/>
            <person name="Almagro-Moreno S."/>
            <person name="Lopez-Perez M."/>
        </authorList>
    </citation>
    <scope>NUCLEOTIDE SEQUENCE [LARGE SCALE GENOMIC DNA]</scope>
    <source>
        <strain evidence="1">MCMED-G41</strain>
    </source>
</reference>
<proteinExistence type="predicted"/>
<dbReference type="AlphaFoldDB" id="A0A838XU51"/>
<organism evidence="1 2">
    <name type="scientific">SAR86 cluster bacterium</name>
    <dbReference type="NCBI Taxonomy" id="2030880"/>
    <lineage>
        <taxon>Bacteria</taxon>
        <taxon>Pseudomonadati</taxon>
        <taxon>Pseudomonadota</taxon>
        <taxon>Gammaproteobacteria</taxon>
        <taxon>SAR86 cluster</taxon>
    </lineage>
</organism>
<gene>
    <name evidence="1" type="ORF">H2072_00260</name>
</gene>
<protein>
    <submittedName>
        <fullName evidence="1">DUF2855 family protein</fullName>
    </submittedName>
</protein>
<evidence type="ECO:0000313" key="1">
    <source>
        <dbReference type="EMBL" id="MBA4692161.1"/>
    </source>
</evidence>
<evidence type="ECO:0000313" key="2">
    <source>
        <dbReference type="Proteomes" id="UP000551848"/>
    </source>
</evidence>
<comment type="caution">
    <text evidence="1">The sequence shown here is derived from an EMBL/GenBank/DDBJ whole genome shotgun (WGS) entry which is preliminary data.</text>
</comment>
<accession>A0A838XU51</accession>
<dbReference type="EMBL" id="JACETL010000001">
    <property type="protein sequence ID" value="MBA4692161.1"/>
    <property type="molecule type" value="Genomic_DNA"/>
</dbReference>
<name>A0A838XU51_9GAMM</name>
<dbReference type="Pfam" id="PF11017">
    <property type="entry name" value="DUF2855"/>
    <property type="match status" value="1"/>
</dbReference>
<sequence>MNQFQTLKSDLTKSRIVDIDSTVIDDDEIIVKIESYAFTANNVTYGVAGDTIGYWKFFPAGYDEKNEWGCIPVWGFAEITDSNVEGFNIGERLFGYFPAANSLTLKPTKISYQSFSDGKEHRKELPPVYNNYIRLDGDQNYDASMDAIRALLFPLHITAFCLCDALAEDAYFGASQIIIISASSKTAIGLAQGLADIDNSPKIIGLTSARNTKFIESLGCYDQIISYDELKNIDYSAGSIMVDMAGNREILGKLHGELEGKMIKCLTVGMTHWDNGTTAEDALGQAMLRERTEFFFAPAHIQKRIGDWGHDVYAKKTNSFMAARAQQSKTWMQIKEIHGLENFTSTYKEMVDGKINPSEGIIVNLTDIRRIK</sequence>
<dbReference type="Proteomes" id="UP000551848">
    <property type="component" value="Unassembled WGS sequence"/>
</dbReference>
<dbReference type="InterPro" id="IPR021276">
    <property type="entry name" value="DUF2855"/>
</dbReference>